<dbReference type="KEGG" id="clec:112127869"/>
<dbReference type="RefSeq" id="XP_024085117.1">
    <property type="nucleotide sequence ID" value="XM_024229349.1"/>
</dbReference>
<keyword evidence="3" id="KW-1185">Reference proteome</keyword>
<protein>
    <submittedName>
        <fullName evidence="2">Uncharacterized protein</fullName>
    </submittedName>
</protein>
<dbReference type="Proteomes" id="UP000494040">
    <property type="component" value="Unassembled WGS sequence"/>
</dbReference>
<organism evidence="2 3">
    <name type="scientific">Cimex lectularius</name>
    <name type="common">Bed bug</name>
    <name type="synonym">Acanthia lectularia</name>
    <dbReference type="NCBI Taxonomy" id="79782"/>
    <lineage>
        <taxon>Eukaryota</taxon>
        <taxon>Metazoa</taxon>
        <taxon>Ecdysozoa</taxon>
        <taxon>Arthropoda</taxon>
        <taxon>Hexapoda</taxon>
        <taxon>Insecta</taxon>
        <taxon>Pterygota</taxon>
        <taxon>Neoptera</taxon>
        <taxon>Paraneoptera</taxon>
        <taxon>Hemiptera</taxon>
        <taxon>Heteroptera</taxon>
        <taxon>Panheteroptera</taxon>
        <taxon>Cimicomorpha</taxon>
        <taxon>Cimicidae</taxon>
        <taxon>Cimex</taxon>
    </lineage>
</organism>
<dbReference type="GeneID" id="112127869"/>
<name>A0A8I6SN01_CIMLE</name>
<evidence type="ECO:0000313" key="2">
    <source>
        <dbReference type="EnsemblMetazoa" id="XP_024085117.1"/>
    </source>
</evidence>
<dbReference type="AlphaFoldDB" id="A0A8I6SN01"/>
<dbReference type="EnsemblMetazoa" id="XM_024229349.1">
    <property type="protein sequence ID" value="XP_024085117.1"/>
    <property type="gene ID" value="LOC112127869"/>
</dbReference>
<feature type="compositionally biased region" description="Polar residues" evidence="1">
    <location>
        <begin position="50"/>
        <end position="60"/>
    </location>
</feature>
<proteinExistence type="predicted"/>
<feature type="region of interest" description="Disordered" evidence="1">
    <location>
        <begin position="37"/>
        <end position="60"/>
    </location>
</feature>
<evidence type="ECO:0000313" key="3">
    <source>
        <dbReference type="Proteomes" id="UP000494040"/>
    </source>
</evidence>
<evidence type="ECO:0000256" key="1">
    <source>
        <dbReference type="SAM" id="MobiDB-lite"/>
    </source>
</evidence>
<sequence length="304" mass="34763">MLISIYLYAKRLKVISEVKIYFFSSSRSRKRTKIITPKKGSSEGKKLQFQEGSSEQCQTSNHEEEGAMNMEEEFIHSQKRMLSKPIPSTVPKKKPMKKKTVSCLPIIECIITLIQTQIIRKCELPQLMRKISMKVYCMKKPYPQIWENCLPIVSPLLSTTTNLTEDTIDSTMNSILDKDFYTTCGTLEDIEIIETCVRTCINDCLNSTDQTDSSTSLNTTSEHRIFTASTTAPTATHRADVQLYQTSADFSAKDEKTTEIYQTNRPTRTYLSHSPLYPKYPTLFNAGRTGEDVVLDRRHILEHT</sequence>
<reference evidence="2" key="1">
    <citation type="submission" date="2022-01" db="UniProtKB">
        <authorList>
            <consortium name="EnsemblMetazoa"/>
        </authorList>
    </citation>
    <scope>IDENTIFICATION</scope>
</reference>
<accession>A0A8I6SN01</accession>